<accession>A0ACC2SIY7</accession>
<name>A0ACC2SIY7_9FUNG</name>
<keyword evidence="2" id="KW-1185">Reference proteome</keyword>
<dbReference type="EMBL" id="QTSX02005017">
    <property type="protein sequence ID" value="KAJ9062234.1"/>
    <property type="molecule type" value="Genomic_DNA"/>
</dbReference>
<proteinExistence type="predicted"/>
<evidence type="ECO:0000313" key="1">
    <source>
        <dbReference type="EMBL" id="KAJ9062234.1"/>
    </source>
</evidence>
<sequence>MCNFSSRESQLLSIRKCNILPRFRGEGINSKNSMQTIFFYLLGVKRQSKGLVSGSVEPRLGLAGVGTLESAIFKVRAVLGGGTHQGAPGSSGVRGEGGEMRGTYTWAARDFSSSWLLCSFLASHFEKLSHPLDLLLSCTSLLLRNAP</sequence>
<dbReference type="Proteomes" id="UP001165960">
    <property type="component" value="Unassembled WGS sequence"/>
</dbReference>
<protein>
    <submittedName>
        <fullName evidence="1">Uncharacterized protein</fullName>
    </submittedName>
</protein>
<organism evidence="1 2">
    <name type="scientific">Entomophthora muscae</name>
    <dbReference type="NCBI Taxonomy" id="34485"/>
    <lineage>
        <taxon>Eukaryota</taxon>
        <taxon>Fungi</taxon>
        <taxon>Fungi incertae sedis</taxon>
        <taxon>Zoopagomycota</taxon>
        <taxon>Entomophthoromycotina</taxon>
        <taxon>Entomophthoromycetes</taxon>
        <taxon>Entomophthorales</taxon>
        <taxon>Entomophthoraceae</taxon>
        <taxon>Entomophthora</taxon>
    </lineage>
</organism>
<comment type="caution">
    <text evidence="1">The sequence shown here is derived from an EMBL/GenBank/DDBJ whole genome shotgun (WGS) entry which is preliminary data.</text>
</comment>
<evidence type="ECO:0000313" key="2">
    <source>
        <dbReference type="Proteomes" id="UP001165960"/>
    </source>
</evidence>
<reference evidence="1" key="1">
    <citation type="submission" date="2022-04" db="EMBL/GenBank/DDBJ databases">
        <title>Genome of the entomopathogenic fungus Entomophthora muscae.</title>
        <authorList>
            <person name="Elya C."/>
            <person name="Lovett B.R."/>
            <person name="Lee E."/>
            <person name="Macias A.M."/>
            <person name="Hajek A.E."/>
            <person name="De Bivort B.L."/>
            <person name="Kasson M.T."/>
            <person name="De Fine Licht H.H."/>
            <person name="Stajich J.E."/>
        </authorList>
    </citation>
    <scope>NUCLEOTIDE SEQUENCE</scope>
    <source>
        <strain evidence="1">Berkeley</strain>
    </source>
</reference>
<gene>
    <name evidence="1" type="ORF">DSO57_1012903</name>
</gene>